<feature type="transmembrane region" description="Helical" evidence="1">
    <location>
        <begin position="114"/>
        <end position="132"/>
    </location>
</feature>
<feature type="transmembrane region" description="Helical" evidence="1">
    <location>
        <begin position="12"/>
        <end position="31"/>
    </location>
</feature>
<feature type="transmembrane region" description="Helical" evidence="1">
    <location>
        <begin position="173"/>
        <end position="192"/>
    </location>
</feature>
<gene>
    <name evidence="2" type="ordered locus">wcw_0364</name>
</gene>
<keyword evidence="1" id="KW-0472">Membrane</keyword>
<evidence type="ECO:0000313" key="3">
    <source>
        <dbReference type="Proteomes" id="UP000001505"/>
    </source>
</evidence>
<feature type="transmembrane region" description="Helical" evidence="1">
    <location>
        <begin position="88"/>
        <end position="108"/>
    </location>
</feature>
<reference evidence="2 3" key="1">
    <citation type="journal article" date="2010" name="PLoS ONE">
        <title>The Waddlia genome: a window into chlamydial biology.</title>
        <authorList>
            <person name="Bertelli C."/>
            <person name="Collyn F."/>
            <person name="Croxatto A."/>
            <person name="Ruckert C."/>
            <person name="Polkinghorne A."/>
            <person name="Kebbi-Beghdadi C."/>
            <person name="Goesmann A."/>
            <person name="Vaughan L."/>
            <person name="Greub G."/>
        </authorList>
    </citation>
    <scope>NUCLEOTIDE SEQUENCE [LARGE SCALE GENOMIC DNA]</scope>
    <source>
        <strain evidence="3">ATCC VR-1470 / WSU 86-1044</strain>
    </source>
</reference>
<accession>D6YUC6</accession>
<dbReference type="Proteomes" id="UP000001505">
    <property type="component" value="Chromosome"/>
</dbReference>
<dbReference type="AlphaFoldDB" id="D6YUC6"/>
<feature type="transmembrane region" description="Helical" evidence="1">
    <location>
        <begin position="235"/>
        <end position="251"/>
    </location>
</feature>
<dbReference type="HOGENOM" id="CLU_077484_0_0_0"/>
<keyword evidence="1" id="KW-0812">Transmembrane</keyword>
<organism evidence="2 3">
    <name type="scientific">Waddlia chondrophila (strain ATCC VR-1470 / WSU 86-1044)</name>
    <dbReference type="NCBI Taxonomy" id="716544"/>
    <lineage>
        <taxon>Bacteria</taxon>
        <taxon>Pseudomonadati</taxon>
        <taxon>Chlamydiota</taxon>
        <taxon>Chlamydiia</taxon>
        <taxon>Parachlamydiales</taxon>
        <taxon>Waddliaceae</taxon>
        <taxon>Waddlia</taxon>
    </lineage>
</organism>
<keyword evidence="3" id="KW-1185">Reference proteome</keyword>
<feature type="transmembrane region" description="Helical" evidence="1">
    <location>
        <begin position="37"/>
        <end position="55"/>
    </location>
</feature>
<evidence type="ECO:0000313" key="2">
    <source>
        <dbReference type="EMBL" id="ADI37737.1"/>
    </source>
</evidence>
<dbReference type="InterPro" id="IPR044878">
    <property type="entry name" value="UbiA_sf"/>
</dbReference>
<proteinExistence type="predicted"/>
<dbReference type="OrthoDB" id="6456825at2"/>
<dbReference type="eggNOG" id="ENOG5034ADB">
    <property type="taxonomic scope" value="Bacteria"/>
</dbReference>
<dbReference type="Gene3D" id="1.10.357.140">
    <property type="entry name" value="UbiA prenyltransferase"/>
    <property type="match status" value="1"/>
</dbReference>
<sequence length="283" mass="32121">MDRWLSYLFERLSPFSSFLVIVGVSISAAILDGSLFNPINFTTSCMVWLFLMFYFRLRNDLDDIEIDKVAHPGRPLQRGLIQKKEVEVVLRGLEIALIFLGAAIVLYYGAWSRLLVFLIGGYFWLIRHRFYLGKALDKKPLAKALAFQGILIPMILLSISLSHPRALLTEASVFYTLLLFGAFFTFELCRKLNPFAHPAAQSLIHFFGFKKVFRLAAASLFASAVGAYGFGVFRYLAPLEILVLLVLIYMFKNPRRYAVAKAAANLSLIVHSWSAIFERISLF</sequence>
<protein>
    <submittedName>
        <fullName evidence="2">Putative membrane protein</fullName>
    </submittedName>
</protein>
<name>D6YUC6_WADCW</name>
<evidence type="ECO:0000256" key="1">
    <source>
        <dbReference type="SAM" id="Phobius"/>
    </source>
</evidence>
<dbReference type="STRING" id="716544.wcw_0364"/>
<feature type="transmembrane region" description="Helical" evidence="1">
    <location>
        <begin position="212"/>
        <end position="229"/>
    </location>
</feature>
<feature type="transmembrane region" description="Helical" evidence="1">
    <location>
        <begin position="144"/>
        <end position="161"/>
    </location>
</feature>
<dbReference type="KEGG" id="wch:wcw_0364"/>
<keyword evidence="1" id="KW-1133">Transmembrane helix</keyword>
<dbReference type="EMBL" id="CP001928">
    <property type="protein sequence ID" value="ADI37737.1"/>
    <property type="molecule type" value="Genomic_DNA"/>
</dbReference>